<sequence length="272" mass="28849">MEEVPGLVITTTTTIHRVHPDYPRPARPGPRSVSTVPDSMIIPTEEEEARGYCNRNGNLYLVVPPTTDNQANREVNVPSSTPPDANDSGVQVERSTSPPDFSDDDEGYDVGSMSDSISTVDSLPSTEPAPTVAPSVTATATPDVVPTVPATIPAPPVASSATPAAPATVPAAVASASNATIGHAQTSPPPPSSFTAPASVPEGTRFYVVYVGRQLGIFWGDWYQEVQRLVHGVSGHRSTKHQTFEQALVEYTRAYYGGKPGYQLRIVTDHST</sequence>
<accession>A0AAW0BYN7</accession>
<dbReference type="EMBL" id="JAYKXP010000064">
    <property type="protein sequence ID" value="KAK7032453.1"/>
    <property type="molecule type" value="Genomic_DNA"/>
</dbReference>
<gene>
    <name evidence="3" type="ORF">VNI00_013011</name>
</gene>
<feature type="compositionally biased region" description="Polar residues" evidence="1">
    <location>
        <begin position="66"/>
        <end position="83"/>
    </location>
</feature>
<dbReference type="InterPro" id="IPR037056">
    <property type="entry name" value="RNase_H1_N_sf"/>
</dbReference>
<feature type="domain" description="Ribonuclease H1 N-terminal" evidence="2">
    <location>
        <begin position="205"/>
        <end position="247"/>
    </location>
</feature>
<organism evidence="3 4">
    <name type="scientific">Paramarasmius palmivorus</name>
    <dbReference type="NCBI Taxonomy" id="297713"/>
    <lineage>
        <taxon>Eukaryota</taxon>
        <taxon>Fungi</taxon>
        <taxon>Dikarya</taxon>
        <taxon>Basidiomycota</taxon>
        <taxon>Agaricomycotina</taxon>
        <taxon>Agaricomycetes</taxon>
        <taxon>Agaricomycetidae</taxon>
        <taxon>Agaricales</taxon>
        <taxon>Marasmiineae</taxon>
        <taxon>Marasmiaceae</taxon>
        <taxon>Paramarasmius</taxon>
    </lineage>
</organism>
<evidence type="ECO:0000256" key="1">
    <source>
        <dbReference type="SAM" id="MobiDB-lite"/>
    </source>
</evidence>
<evidence type="ECO:0000313" key="3">
    <source>
        <dbReference type="EMBL" id="KAK7032453.1"/>
    </source>
</evidence>
<dbReference type="InterPro" id="IPR011320">
    <property type="entry name" value="RNase_H1_N"/>
</dbReference>
<reference evidence="3 4" key="1">
    <citation type="submission" date="2024-01" db="EMBL/GenBank/DDBJ databases">
        <title>A draft genome for a cacao thread blight-causing isolate of Paramarasmius palmivorus.</title>
        <authorList>
            <person name="Baruah I.K."/>
            <person name="Bukari Y."/>
            <person name="Amoako-Attah I."/>
            <person name="Meinhardt L.W."/>
            <person name="Bailey B.A."/>
            <person name="Cohen S.P."/>
        </authorList>
    </citation>
    <scope>NUCLEOTIDE SEQUENCE [LARGE SCALE GENOMIC DNA]</scope>
    <source>
        <strain evidence="3 4">GH-12</strain>
    </source>
</reference>
<dbReference type="Proteomes" id="UP001383192">
    <property type="component" value="Unassembled WGS sequence"/>
</dbReference>
<feature type="compositionally biased region" description="Polar residues" evidence="1">
    <location>
        <begin position="113"/>
        <end position="125"/>
    </location>
</feature>
<feature type="region of interest" description="Disordered" evidence="1">
    <location>
        <begin position="64"/>
        <end position="138"/>
    </location>
</feature>
<protein>
    <recommendedName>
        <fullName evidence="2">Ribonuclease H1 N-terminal domain-containing protein</fullName>
    </recommendedName>
</protein>
<dbReference type="Pfam" id="PF01693">
    <property type="entry name" value="Cauli_VI"/>
    <property type="match status" value="1"/>
</dbReference>
<keyword evidence="4" id="KW-1185">Reference proteome</keyword>
<evidence type="ECO:0000259" key="2">
    <source>
        <dbReference type="Pfam" id="PF01693"/>
    </source>
</evidence>
<comment type="caution">
    <text evidence="3">The sequence shown here is derived from an EMBL/GenBank/DDBJ whole genome shotgun (WGS) entry which is preliminary data.</text>
</comment>
<feature type="region of interest" description="Disordered" evidence="1">
    <location>
        <begin position="18"/>
        <end position="37"/>
    </location>
</feature>
<dbReference type="Gene3D" id="3.40.970.10">
    <property type="entry name" value="Ribonuclease H1, N-terminal domain"/>
    <property type="match status" value="1"/>
</dbReference>
<feature type="compositionally biased region" description="Low complexity" evidence="1">
    <location>
        <begin position="128"/>
        <end position="138"/>
    </location>
</feature>
<evidence type="ECO:0000313" key="4">
    <source>
        <dbReference type="Proteomes" id="UP001383192"/>
    </source>
</evidence>
<dbReference type="AlphaFoldDB" id="A0AAW0BYN7"/>
<name>A0AAW0BYN7_9AGAR</name>
<proteinExistence type="predicted"/>